<dbReference type="Pfam" id="PF00151">
    <property type="entry name" value="Lipase"/>
    <property type="match status" value="1"/>
</dbReference>
<dbReference type="Proteomes" id="UP000675881">
    <property type="component" value="Chromosome 9"/>
</dbReference>
<dbReference type="GO" id="GO:0004806">
    <property type="term" value="F:triacylglycerol lipase activity"/>
    <property type="evidence" value="ECO:0007669"/>
    <property type="project" value="UniProtKB-EC"/>
</dbReference>
<proteinExistence type="inferred from homology"/>
<sequence>MDIRFLHFSLFMLMSIIRGTNQKNVLLNNGILMDNTRTLRLPNDHIETPKSRFFWTKEKCYPDFGCFKPISFLGFNSFPLDGHSMQVIFELYTRRNPEDPMYLSFNDSSKITSSTFDVKKETKMFTHGFTGRCDKVWCKRLIEELLKKGNFNVICVDWRKDADSSYRSAAANTQMVGTIIAMFFEMVENQFEPIHQRSHLIGHSIGAHAMGYAGFRKSGIKRITGLDPAGLAFDGVSSDLKLDPSDASFVDVIHTNGQSVFQGGFGTLERMGHVDFYPNGGDTQPGCTNAILSLLNIFNLSSEEKRRTFKCNHERSVKIFTESIYSSCQFLGKRCHNWESYLEGNCSDQNAIAFGYNSENISAPDGKYYFATGSHVPLCCKTYNRLYTGTFRTSGSKTKRLFMESLSDIRLNRFGNVMWCFVMN</sequence>
<feature type="domain" description="Lipase" evidence="5">
    <location>
        <begin position="75"/>
        <end position="376"/>
    </location>
</feature>
<dbReference type="AlphaFoldDB" id="A0A7R8DBA4"/>
<dbReference type="SUPFAM" id="SSF53474">
    <property type="entry name" value="alpha/beta-Hydrolases"/>
    <property type="match status" value="1"/>
</dbReference>
<evidence type="ECO:0000313" key="7">
    <source>
        <dbReference type="Proteomes" id="UP000675881"/>
    </source>
</evidence>
<dbReference type="GO" id="GO:0016042">
    <property type="term" value="P:lipid catabolic process"/>
    <property type="evidence" value="ECO:0007669"/>
    <property type="project" value="TreeGrafter"/>
</dbReference>
<organism evidence="6 7">
    <name type="scientific">Lepeophtheirus salmonis</name>
    <name type="common">Salmon louse</name>
    <name type="synonym">Caligus salmonis</name>
    <dbReference type="NCBI Taxonomy" id="72036"/>
    <lineage>
        <taxon>Eukaryota</taxon>
        <taxon>Metazoa</taxon>
        <taxon>Ecdysozoa</taxon>
        <taxon>Arthropoda</taxon>
        <taxon>Crustacea</taxon>
        <taxon>Multicrustacea</taxon>
        <taxon>Hexanauplia</taxon>
        <taxon>Copepoda</taxon>
        <taxon>Siphonostomatoida</taxon>
        <taxon>Caligidae</taxon>
        <taxon>Lepeophtheirus</taxon>
    </lineage>
</organism>
<keyword evidence="6" id="KW-0378">Hydrolase</keyword>
<dbReference type="OrthoDB" id="199913at2759"/>
<dbReference type="PANTHER" id="PTHR11610:SF178">
    <property type="entry name" value="LIPASE MEMBER H-A-LIKE PROTEIN"/>
    <property type="match status" value="1"/>
</dbReference>
<evidence type="ECO:0000256" key="2">
    <source>
        <dbReference type="ARBA" id="ARBA00010701"/>
    </source>
</evidence>
<dbReference type="EC" id="3.1.1.3" evidence="6"/>
<dbReference type="InterPro" id="IPR029058">
    <property type="entry name" value="AB_hydrolase_fold"/>
</dbReference>
<keyword evidence="3" id="KW-0964">Secreted</keyword>
<evidence type="ECO:0000256" key="3">
    <source>
        <dbReference type="ARBA" id="ARBA00022525"/>
    </source>
</evidence>
<dbReference type="EMBL" id="HG994588">
    <property type="protein sequence ID" value="CAF3033824.1"/>
    <property type="molecule type" value="Genomic_DNA"/>
</dbReference>
<accession>A0A7R8DBA4</accession>
<evidence type="ECO:0000313" key="6">
    <source>
        <dbReference type="EMBL" id="CAF3033824.1"/>
    </source>
</evidence>
<dbReference type="GO" id="GO:0005615">
    <property type="term" value="C:extracellular space"/>
    <property type="evidence" value="ECO:0007669"/>
    <property type="project" value="TreeGrafter"/>
</dbReference>
<gene>
    <name evidence="6" type="ORF">LSAA_14802</name>
</gene>
<dbReference type="PANTHER" id="PTHR11610">
    <property type="entry name" value="LIPASE"/>
    <property type="match status" value="1"/>
</dbReference>
<comment type="similarity">
    <text evidence="2 4">Belongs to the AB hydrolase superfamily. Lipase family.</text>
</comment>
<keyword evidence="7" id="KW-1185">Reference proteome</keyword>
<dbReference type="CDD" id="cd00707">
    <property type="entry name" value="Pancreat_lipase_like"/>
    <property type="match status" value="1"/>
</dbReference>
<comment type="subcellular location">
    <subcellularLocation>
        <location evidence="1">Secreted</location>
    </subcellularLocation>
</comment>
<protein>
    <submittedName>
        <fullName evidence="6">PNLIP</fullName>
        <ecNumber evidence="6">3.1.1.3</ecNumber>
    </submittedName>
</protein>
<reference evidence="6" key="1">
    <citation type="submission" date="2021-02" db="EMBL/GenBank/DDBJ databases">
        <authorList>
            <person name="Bekaert M."/>
        </authorList>
    </citation>
    <scope>NUCLEOTIDE SEQUENCE</scope>
    <source>
        <strain evidence="6">IoA-00</strain>
    </source>
</reference>
<dbReference type="PRINTS" id="PR00821">
    <property type="entry name" value="TAGLIPASE"/>
</dbReference>
<evidence type="ECO:0000256" key="4">
    <source>
        <dbReference type="RuleBase" id="RU004262"/>
    </source>
</evidence>
<evidence type="ECO:0000259" key="5">
    <source>
        <dbReference type="Pfam" id="PF00151"/>
    </source>
</evidence>
<dbReference type="Gene3D" id="3.40.50.1820">
    <property type="entry name" value="alpha/beta hydrolase"/>
    <property type="match status" value="1"/>
</dbReference>
<evidence type="ECO:0000256" key="1">
    <source>
        <dbReference type="ARBA" id="ARBA00004613"/>
    </source>
</evidence>
<name>A0A7R8DBA4_LEPSM</name>
<dbReference type="InterPro" id="IPR013818">
    <property type="entry name" value="Lipase"/>
</dbReference>
<dbReference type="InterPro" id="IPR000734">
    <property type="entry name" value="TAG_lipase"/>
</dbReference>
<dbReference type="InterPro" id="IPR033906">
    <property type="entry name" value="Lipase_N"/>
</dbReference>